<evidence type="ECO:0000313" key="2">
    <source>
        <dbReference type="EMBL" id="KEH31338.1"/>
    </source>
</evidence>
<keyword evidence="5" id="KW-1185">Reference proteome</keyword>
<dbReference type="OrthoDB" id="690172at2759"/>
<dbReference type="KEGG" id="mtr:25493370"/>
<feature type="transmembrane region" description="Helical" evidence="1">
    <location>
        <begin position="146"/>
        <end position="163"/>
    </location>
</feature>
<reference evidence="3" key="4">
    <citation type="journal article" date="2018" name="Nat. Plants">
        <title>Whole-genome landscape of Medicago truncatula symbiotic genes.</title>
        <authorList>
            <person name="Pecrix Y."/>
            <person name="Gamas P."/>
            <person name="Carrere S."/>
        </authorList>
    </citation>
    <scope>NUCLEOTIDE SEQUENCE</scope>
    <source>
        <tissue evidence="3">Leaves</tissue>
    </source>
</reference>
<dbReference type="HOGENOM" id="CLU_044415_0_0_1"/>
<dbReference type="PANTHER" id="PTHR36381:SF1">
    <property type="entry name" value="ETHYLENE-REGULATED TRANSCRIPT 2 (ERT2)"/>
    <property type="match status" value="1"/>
</dbReference>
<dbReference type="AlphaFoldDB" id="A0A072UQL8"/>
<name>A0A072UQL8_MEDTR</name>
<keyword evidence="1" id="KW-1133">Transmembrane helix</keyword>
<dbReference type="Proteomes" id="UP000002051">
    <property type="component" value="Chromosome 4"/>
</dbReference>
<reference evidence="4" key="3">
    <citation type="submission" date="2015-04" db="UniProtKB">
        <authorList>
            <consortium name="EnsemblPlants"/>
        </authorList>
    </citation>
    <scope>IDENTIFICATION</scope>
    <source>
        <strain evidence="4">cv. Jemalong A17</strain>
    </source>
</reference>
<protein>
    <submittedName>
        <fullName evidence="2">Ethylene-responsive nuclear-like protein, putative</fullName>
    </submittedName>
</protein>
<feature type="transmembrane region" description="Helical" evidence="1">
    <location>
        <begin position="293"/>
        <end position="318"/>
    </location>
</feature>
<keyword evidence="1" id="KW-0472">Membrane</keyword>
<dbReference type="Proteomes" id="UP000265566">
    <property type="component" value="Chromosome 4"/>
</dbReference>
<reference evidence="2 5" key="1">
    <citation type="journal article" date="2011" name="Nature">
        <title>The Medicago genome provides insight into the evolution of rhizobial symbioses.</title>
        <authorList>
            <person name="Young N.D."/>
            <person name="Debelle F."/>
            <person name="Oldroyd G.E."/>
            <person name="Geurts R."/>
            <person name="Cannon S.B."/>
            <person name="Udvardi M.K."/>
            <person name="Benedito V.A."/>
            <person name="Mayer K.F."/>
            <person name="Gouzy J."/>
            <person name="Schoof H."/>
            <person name="Van de Peer Y."/>
            <person name="Proost S."/>
            <person name="Cook D.R."/>
            <person name="Meyers B.C."/>
            <person name="Spannagl M."/>
            <person name="Cheung F."/>
            <person name="De Mita S."/>
            <person name="Krishnakumar V."/>
            <person name="Gundlach H."/>
            <person name="Zhou S."/>
            <person name="Mudge J."/>
            <person name="Bharti A.K."/>
            <person name="Murray J.D."/>
            <person name="Naoumkina M.A."/>
            <person name="Rosen B."/>
            <person name="Silverstein K.A."/>
            <person name="Tang H."/>
            <person name="Rombauts S."/>
            <person name="Zhao P.X."/>
            <person name="Zhou P."/>
            <person name="Barbe V."/>
            <person name="Bardou P."/>
            <person name="Bechner M."/>
            <person name="Bellec A."/>
            <person name="Berger A."/>
            <person name="Berges H."/>
            <person name="Bidwell S."/>
            <person name="Bisseling T."/>
            <person name="Choisne N."/>
            <person name="Couloux A."/>
            <person name="Denny R."/>
            <person name="Deshpande S."/>
            <person name="Dai X."/>
            <person name="Doyle J.J."/>
            <person name="Dudez A.M."/>
            <person name="Farmer A.D."/>
            <person name="Fouteau S."/>
            <person name="Franken C."/>
            <person name="Gibelin C."/>
            <person name="Gish J."/>
            <person name="Goldstein S."/>
            <person name="Gonzalez A.J."/>
            <person name="Green P.J."/>
            <person name="Hallab A."/>
            <person name="Hartog M."/>
            <person name="Hua A."/>
            <person name="Humphray S.J."/>
            <person name="Jeong D.H."/>
            <person name="Jing Y."/>
            <person name="Jocker A."/>
            <person name="Kenton S.M."/>
            <person name="Kim D.J."/>
            <person name="Klee K."/>
            <person name="Lai H."/>
            <person name="Lang C."/>
            <person name="Lin S."/>
            <person name="Macmil S.L."/>
            <person name="Magdelenat G."/>
            <person name="Matthews L."/>
            <person name="McCorrison J."/>
            <person name="Monaghan E.L."/>
            <person name="Mun J.H."/>
            <person name="Najar F.Z."/>
            <person name="Nicholson C."/>
            <person name="Noirot C."/>
            <person name="O'Bleness M."/>
            <person name="Paule C.R."/>
            <person name="Poulain J."/>
            <person name="Prion F."/>
            <person name="Qin B."/>
            <person name="Qu C."/>
            <person name="Retzel E.F."/>
            <person name="Riddle C."/>
            <person name="Sallet E."/>
            <person name="Samain S."/>
            <person name="Samson N."/>
            <person name="Sanders I."/>
            <person name="Saurat O."/>
            <person name="Scarpelli C."/>
            <person name="Schiex T."/>
            <person name="Segurens B."/>
            <person name="Severin A.J."/>
            <person name="Sherrier D.J."/>
            <person name="Shi R."/>
            <person name="Sims S."/>
            <person name="Singer S.R."/>
            <person name="Sinharoy S."/>
            <person name="Sterck L."/>
            <person name="Viollet A."/>
            <person name="Wang B.B."/>
            <person name="Wang K."/>
            <person name="Wang M."/>
            <person name="Wang X."/>
            <person name="Warfsmann J."/>
            <person name="Weissenbach J."/>
            <person name="White D.D."/>
            <person name="White J.D."/>
            <person name="Wiley G.B."/>
            <person name="Wincker P."/>
            <person name="Xing Y."/>
            <person name="Yang L."/>
            <person name="Yao Z."/>
            <person name="Ying F."/>
            <person name="Zhai J."/>
            <person name="Zhou L."/>
            <person name="Zuber A."/>
            <person name="Denarie J."/>
            <person name="Dixon R.A."/>
            <person name="May G.D."/>
            <person name="Schwartz D.C."/>
            <person name="Rogers J."/>
            <person name="Quetier F."/>
            <person name="Town C.D."/>
            <person name="Roe B.A."/>
        </authorList>
    </citation>
    <scope>NUCLEOTIDE SEQUENCE [LARGE SCALE GENOMIC DNA]</scope>
    <source>
        <strain evidence="2">A17</strain>
        <strain evidence="4 5">cv. Jemalong A17</strain>
    </source>
</reference>
<dbReference type="PANTHER" id="PTHR36381">
    <property type="entry name" value="ETHYLENE-REGULATED TRANSCRIPT 2 (ERT2)"/>
    <property type="match status" value="1"/>
</dbReference>
<keyword evidence="1" id="KW-0812">Transmembrane</keyword>
<sequence length="343" mass="38126">MPLLWTNKNRVTRVFQIVADLHSSKRASSFTVQTGFPTSLIDLLIKNRTRFTKPNSSKPFQTQTSDPLPPETPCFNDCKVDCAEPDHTESQNLTQLITDDENLHVNDDGICRIGKSNDGSGSKLVLGIFLMMFVIIASIASFEKLTVGITVSAFVLLFLEYAMKHKVAVNDSLSFEEIKVVGVSSEDTSSYDGVKLDCVKEDKKLDCSGKVSLHENKVNNSVKFKSMLKKLLGQKFQRSSRKEEKECKVEKDFELKEEVVVVDSGSKSPLLLNVKPEDMRVTSEVKRVGNSDYMILFGIALVGLVLGRFPALVLAMTWCLMVKIGAVRGRSKKSLIKSYVPSS</sequence>
<feature type="transmembrane region" description="Helical" evidence="1">
    <location>
        <begin position="124"/>
        <end position="140"/>
    </location>
</feature>
<evidence type="ECO:0000313" key="3">
    <source>
        <dbReference type="EMBL" id="RHN62826.1"/>
    </source>
</evidence>
<dbReference type="EnsemblPlants" id="KEH31338">
    <property type="protein sequence ID" value="KEH31338"/>
    <property type="gene ID" value="MTR_4g094532"/>
</dbReference>
<reference evidence="2 5" key="2">
    <citation type="journal article" date="2014" name="BMC Genomics">
        <title>An improved genome release (version Mt4.0) for the model legume Medicago truncatula.</title>
        <authorList>
            <person name="Tang H."/>
            <person name="Krishnakumar V."/>
            <person name="Bidwell S."/>
            <person name="Rosen B."/>
            <person name="Chan A."/>
            <person name="Zhou S."/>
            <person name="Gentzbittel L."/>
            <person name="Childs K.L."/>
            <person name="Yandell M."/>
            <person name="Gundlach H."/>
            <person name="Mayer K.F."/>
            <person name="Schwartz D.C."/>
            <person name="Town C.D."/>
        </authorList>
    </citation>
    <scope>GENOME REANNOTATION</scope>
    <source>
        <strain evidence="2">A17</strain>
        <strain evidence="4 5">cv. Jemalong A17</strain>
    </source>
</reference>
<dbReference type="Gramene" id="rna25444">
    <property type="protein sequence ID" value="RHN62826.1"/>
    <property type="gene ID" value="gene25444"/>
</dbReference>
<evidence type="ECO:0000256" key="1">
    <source>
        <dbReference type="SAM" id="Phobius"/>
    </source>
</evidence>
<dbReference type="EMBL" id="PSQE01000004">
    <property type="protein sequence ID" value="RHN62826.1"/>
    <property type="molecule type" value="Genomic_DNA"/>
</dbReference>
<dbReference type="EMBL" id="CM001220">
    <property type="protein sequence ID" value="KEH31338.1"/>
    <property type="molecule type" value="Genomic_DNA"/>
</dbReference>
<organism evidence="2 5">
    <name type="scientific">Medicago truncatula</name>
    <name type="common">Barrel medic</name>
    <name type="synonym">Medicago tribuloides</name>
    <dbReference type="NCBI Taxonomy" id="3880"/>
    <lineage>
        <taxon>Eukaryota</taxon>
        <taxon>Viridiplantae</taxon>
        <taxon>Streptophyta</taxon>
        <taxon>Embryophyta</taxon>
        <taxon>Tracheophyta</taxon>
        <taxon>Spermatophyta</taxon>
        <taxon>Magnoliopsida</taxon>
        <taxon>eudicotyledons</taxon>
        <taxon>Gunneridae</taxon>
        <taxon>Pentapetalae</taxon>
        <taxon>rosids</taxon>
        <taxon>fabids</taxon>
        <taxon>Fabales</taxon>
        <taxon>Fabaceae</taxon>
        <taxon>Papilionoideae</taxon>
        <taxon>50 kb inversion clade</taxon>
        <taxon>NPAAA clade</taxon>
        <taxon>Hologalegina</taxon>
        <taxon>IRL clade</taxon>
        <taxon>Trifolieae</taxon>
        <taxon>Medicago</taxon>
    </lineage>
</organism>
<evidence type="ECO:0000313" key="5">
    <source>
        <dbReference type="Proteomes" id="UP000002051"/>
    </source>
</evidence>
<evidence type="ECO:0000313" key="4">
    <source>
        <dbReference type="EnsemblPlants" id="KEH31338"/>
    </source>
</evidence>
<gene>
    <name evidence="4" type="primary">25493370</name>
    <name evidence="2" type="ordered locus">MTR_4g094532</name>
    <name evidence="3" type="ORF">MtrunA17_Chr4g0051621</name>
</gene>
<proteinExistence type="predicted"/>
<accession>A0A072UQL8</accession>